<keyword evidence="2" id="KW-1185">Reference proteome</keyword>
<evidence type="ECO:0000313" key="2">
    <source>
        <dbReference type="Proteomes" id="UP000789396"/>
    </source>
</evidence>
<name>A0A9N8ZHY7_9GLOM</name>
<organism evidence="1 2">
    <name type="scientific">Racocetra fulgida</name>
    <dbReference type="NCBI Taxonomy" id="60492"/>
    <lineage>
        <taxon>Eukaryota</taxon>
        <taxon>Fungi</taxon>
        <taxon>Fungi incertae sedis</taxon>
        <taxon>Mucoromycota</taxon>
        <taxon>Glomeromycotina</taxon>
        <taxon>Glomeromycetes</taxon>
        <taxon>Diversisporales</taxon>
        <taxon>Gigasporaceae</taxon>
        <taxon>Racocetra</taxon>
    </lineage>
</organism>
<reference evidence="1" key="1">
    <citation type="submission" date="2021-06" db="EMBL/GenBank/DDBJ databases">
        <authorList>
            <person name="Kallberg Y."/>
            <person name="Tangrot J."/>
            <person name="Rosling A."/>
        </authorList>
    </citation>
    <scope>NUCLEOTIDE SEQUENCE</scope>
    <source>
        <strain evidence="1">IN212</strain>
    </source>
</reference>
<protein>
    <submittedName>
        <fullName evidence="1">8899_t:CDS:1</fullName>
    </submittedName>
</protein>
<dbReference type="EMBL" id="CAJVPZ010001626">
    <property type="protein sequence ID" value="CAG8496389.1"/>
    <property type="molecule type" value="Genomic_DNA"/>
</dbReference>
<comment type="caution">
    <text evidence="1">The sequence shown here is derived from an EMBL/GenBank/DDBJ whole genome shotgun (WGS) entry which is preliminary data.</text>
</comment>
<dbReference type="Proteomes" id="UP000789396">
    <property type="component" value="Unassembled WGS sequence"/>
</dbReference>
<evidence type="ECO:0000313" key="1">
    <source>
        <dbReference type="EMBL" id="CAG8496389.1"/>
    </source>
</evidence>
<gene>
    <name evidence="1" type="ORF">RFULGI_LOCUS2225</name>
</gene>
<sequence>MESFLVSFTPISAITIFTALYKRVETNEWTKDKEIELKNFREMLKTAIKRVKDAKDDKRLEKLQSFKKNKYLELRDVETSWVVDVIKNFDNLKNNVHQFALSTSGDEKDIWEEIENKLDGITVAGLGYDHSLCSGILDDSLKLLKNISDKSRQTFKIPNKKFKLPTNIALRNICENFIRKEQEKRLKSPQVYKDVSFSKFLDKPEKLHELTNQILKVLTSAERKESGKWAKHSDYMVIAQIGAKEVEIEYLEMDLAKIQLMTLSRQETKGNLKIWH</sequence>
<dbReference type="AlphaFoldDB" id="A0A9N8ZHY7"/>
<dbReference type="OrthoDB" id="2387492at2759"/>
<accession>A0A9N8ZHY7</accession>
<proteinExistence type="predicted"/>